<gene>
    <name evidence="3" type="ORF">M0812_14864</name>
</gene>
<dbReference type="AlphaFoldDB" id="A0AAV7ZGE9"/>
<comment type="caution">
    <text evidence="3">The sequence shown here is derived from an EMBL/GenBank/DDBJ whole genome shotgun (WGS) entry which is preliminary data.</text>
</comment>
<name>A0AAV7ZGE9_9EUKA</name>
<dbReference type="InterPro" id="IPR051481">
    <property type="entry name" value="BTB-POZ/Galectin-3-binding"/>
</dbReference>
<evidence type="ECO:0000313" key="3">
    <source>
        <dbReference type="EMBL" id="KAJ3438849.1"/>
    </source>
</evidence>
<evidence type="ECO:0000313" key="4">
    <source>
        <dbReference type="Proteomes" id="UP001146793"/>
    </source>
</evidence>
<reference evidence="3" key="1">
    <citation type="submission" date="2022-08" db="EMBL/GenBank/DDBJ databases">
        <title>Novel sulphate-reducing endosymbionts in the free-living metamonad Anaeramoeba.</title>
        <authorList>
            <person name="Jerlstrom-Hultqvist J."/>
            <person name="Cepicka I."/>
            <person name="Gallot-Lavallee L."/>
            <person name="Salas-Leiva D."/>
            <person name="Curtis B.A."/>
            <person name="Zahonova K."/>
            <person name="Pipaliya S."/>
            <person name="Dacks J."/>
            <person name="Roger A.J."/>
        </authorList>
    </citation>
    <scope>NUCLEOTIDE SEQUENCE</scope>
    <source>
        <strain evidence="3">Busselton2</strain>
    </source>
</reference>
<feature type="region of interest" description="Disordered" evidence="1">
    <location>
        <begin position="168"/>
        <end position="196"/>
    </location>
</feature>
<dbReference type="EMBL" id="JANTQA010000032">
    <property type="protein sequence ID" value="KAJ3438849.1"/>
    <property type="molecule type" value="Genomic_DNA"/>
</dbReference>
<dbReference type="InterPro" id="IPR000210">
    <property type="entry name" value="BTB/POZ_dom"/>
</dbReference>
<dbReference type="PANTHER" id="PTHR24410">
    <property type="entry name" value="HL07962P-RELATED"/>
    <property type="match status" value="1"/>
</dbReference>
<dbReference type="CDD" id="cd18186">
    <property type="entry name" value="BTB_POZ_ZBTB_KLHL-like"/>
    <property type="match status" value="1"/>
</dbReference>
<dbReference type="Pfam" id="PF00651">
    <property type="entry name" value="BTB"/>
    <property type="match status" value="1"/>
</dbReference>
<evidence type="ECO:0000256" key="1">
    <source>
        <dbReference type="SAM" id="MobiDB-lite"/>
    </source>
</evidence>
<feature type="domain" description="BTB" evidence="2">
    <location>
        <begin position="31"/>
        <end position="103"/>
    </location>
</feature>
<sequence length="470" mass="54805">MNKTKNLILPKTYEHNLASNFKAFFNSKQFSDVTFKIYPSETIFYSHSLILIVMSGYFRKQFQHEQKNKTIEGLNLFELENVQPTIFEQTLSFCYTGKITLNINNCKTILTLAQRLEIHSLIPICQSYIWKCEKSLTKIFQVELMAGVINEQKNRYYLAKIKKNQKQIDPNKKKENQNQKINEKEKEKEKEKERETNEDEIMLLYENKDAFRIGNGKRMLHDNNHYQKEMIKRKKLKILNTTMKIKPQRTLLLTDKSYAFIQDISTTIMCGQWAGIVTTLRIDEMKLSYNYLFQFDSAVIFLTEHNPAKYLYLKPLLKRYLNDGGGVVMSSHGSFWINTESNKPVITNQIIEKEFLPFVPNCKFLSKPRVTGKKVNLRHPVLNQITTLETVQNSNRWESQKLEKGAKLIAKWGDGNILLAEKSDIGCLLLFNVSFFSNKSIQDSWVKTSSMATLISNAVDYASKYFANIF</sequence>
<dbReference type="PANTHER" id="PTHR24410:SF23">
    <property type="entry name" value="BTB DOMAIN-CONTAINING PROTEIN-RELATED"/>
    <property type="match status" value="1"/>
</dbReference>
<accession>A0AAV7ZGE9</accession>
<dbReference type="Gene3D" id="3.30.710.10">
    <property type="entry name" value="Potassium Channel Kv1.1, Chain A"/>
    <property type="match status" value="1"/>
</dbReference>
<protein>
    <submittedName>
        <fullName evidence="3">Speckle-type poz protein</fullName>
    </submittedName>
</protein>
<dbReference type="SMART" id="SM00225">
    <property type="entry name" value="BTB"/>
    <property type="match status" value="1"/>
</dbReference>
<dbReference type="InterPro" id="IPR011333">
    <property type="entry name" value="SKP1/BTB/POZ_sf"/>
</dbReference>
<dbReference type="Proteomes" id="UP001146793">
    <property type="component" value="Unassembled WGS sequence"/>
</dbReference>
<evidence type="ECO:0000259" key="2">
    <source>
        <dbReference type="PROSITE" id="PS50097"/>
    </source>
</evidence>
<organism evidence="3 4">
    <name type="scientific">Anaeramoeba flamelloides</name>
    <dbReference type="NCBI Taxonomy" id="1746091"/>
    <lineage>
        <taxon>Eukaryota</taxon>
        <taxon>Metamonada</taxon>
        <taxon>Anaeramoebidae</taxon>
        <taxon>Anaeramoeba</taxon>
    </lineage>
</organism>
<dbReference type="PROSITE" id="PS50097">
    <property type="entry name" value="BTB"/>
    <property type="match status" value="1"/>
</dbReference>
<feature type="compositionally biased region" description="Basic and acidic residues" evidence="1">
    <location>
        <begin position="169"/>
        <end position="195"/>
    </location>
</feature>
<proteinExistence type="predicted"/>
<dbReference type="SUPFAM" id="SSF54695">
    <property type="entry name" value="POZ domain"/>
    <property type="match status" value="1"/>
</dbReference>